<evidence type="ECO:0000313" key="8">
    <source>
        <dbReference type="EMBL" id="EME43257.1"/>
    </source>
</evidence>
<comment type="similarity">
    <text evidence="1 6">Belongs to the glycosyl hydrolase 43 family.</text>
</comment>
<name>M2XLC4_DOTSN</name>
<keyword evidence="9" id="KW-1185">Reference proteome</keyword>
<evidence type="ECO:0000256" key="4">
    <source>
        <dbReference type="PIRSR" id="PIRSR606710-1"/>
    </source>
</evidence>
<dbReference type="HOGENOM" id="CLU_009397_8_0_1"/>
<keyword evidence="3 6" id="KW-0326">Glycosidase</keyword>
<protein>
    <submittedName>
        <fullName evidence="8">Glycoside hydrolase family 43 protein</fullName>
    </submittedName>
</protein>
<dbReference type="OrthoDB" id="3879658at2759"/>
<feature type="active site" description="Proton donor" evidence="4">
    <location>
        <position position="245"/>
    </location>
</feature>
<dbReference type="InterPro" id="IPR023296">
    <property type="entry name" value="Glyco_hydro_beta-prop_sf"/>
</dbReference>
<sequence>MFTSWLLFAFLALCLQQALGAPVVSPNGSATRRGISKRSIAGPKIQGKNFPDPTIIYVDKWYAFATRTIGSGIRIQIATSDDFETWDLVYNADGTQRDALPNLPDWVLQTSPNTWAPDVNILDDGTFVLYYSASVASDTSKHCVGAATSDNILGPYSPQAEPLFCPLDQGGAIDPAGFYDNGQRYVVYKVDGNSLGHGGACQNTVEPLVATPLILQPVSADGLTAQGAATTLLNHQGLSDDGILEAPALVKSGSTYVLFFSSGCFTTEHYNVDYATSSSITGPYTRTSTPLIESGTGDLSAPGGADVTRDGLKLVLHANNNGGRSLYTATIQISGTTVALT</sequence>
<dbReference type="Gene3D" id="2.115.10.20">
    <property type="entry name" value="Glycosyl hydrolase domain, family 43"/>
    <property type="match status" value="1"/>
</dbReference>
<evidence type="ECO:0000256" key="6">
    <source>
        <dbReference type="RuleBase" id="RU361187"/>
    </source>
</evidence>
<dbReference type="CDD" id="cd08999">
    <property type="entry name" value="GH43_ABN-like"/>
    <property type="match status" value="1"/>
</dbReference>
<dbReference type="GO" id="GO:0005975">
    <property type="term" value="P:carbohydrate metabolic process"/>
    <property type="evidence" value="ECO:0007669"/>
    <property type="project" value="InterPro"/>
</dbReference>
<evidence type="ECO:0000256" key="2">
    <source>
        <dbReference type="ARBA" id="ARBA00022801"/>
    </source>
</evidence>
<gene>
    <name evidence="8" type="ORF">DOTSEDRAFT_72607</name>
</gene>
<dbReference type="Pfam" id="PF04616">
    <property type="entry name" value="Glyco_hydro_43"/>
    <property type="match status" value="1"/>
</dbReference>
<feature type="active site" description="Proton acceptor" evidence="4">
    <location>
        <position position="52"/>
    </location>
</feature>
<dbReference type="eggNOG" id="ENOG502S9PF">
    <property type="taxonomic scope" value="Eukaryota"/>
</dbReference>
<evidence type="ECO:0000313" key="9">
    <source>
        <dbReference type="Proteomes" id="UP000016933"/>
    </source>
</evidence>
<dbReference type="AlphaFoldDB" id="M2XLC4"/>
<dbReference type="PANTHER" id="PTHR42812">
    <property type="entry name" value="BETA-XYLOSIDASE"/>
    <property type="match status" value="1"/>
</dbReference>
<dbReference type="InterPro" id="IPR051795">
    <property type="entry name" value="Glycosyl_Hydrlase_43"/>
</dbReference>
<dbReference type="STRING" id="675120.M2XLC4"/>
<evidence type="ECO:0000256" key="7">
    <source>
        <dbReference type="SAM" id="SignalP"/>
    </source>
</evidence>
<feature type="signal peptide" evidence="7">
    <location>
        <begin position="1"/>
        <end position="20"/>
    </location>
</feature>
<dbReference type="SUPFAM" id="SSF75005">
    <property type="entry name" value="Arabinanase/levansucrase/invertase"/>
    <property type="match status" value="1"/>
</dbReference>
<dbReference type="InterPro" id="IPR006710">
    <property type="entry name" value="Glyco_hydro_43"/>
</dbReference>
<evidence type="ECO:0000256" key="1">
    <source>
        <dbReference type="ARBA" id="ARBA00009865"/>
    </source>
</evidence>
<dbReference type="EMBL" id="KB446540">
    <property type="protein sequence ID" value="EME43257.1"/>
    <property type="molecule type" value="Genomic_DNA"/>
</dbReference>
<keyword evidence="7" id="KW-0732">Signal</keyword>
<proteinExistence type="inferred from homology"/>
<organism evidence="8 9">
    <name type="scientific">Dothistroma septosporum (strain NZE10 / CBS 128990)</name>
    <name type="common">Red band needle blight fungus</name>
    <name type="synonym">Mycosphaerella pini</name>
    <dbReference type="NCBI Taxonomy" id="675120"/>
    <lineage>
        <taxon>Eukaryota</taxon>
        <taxon>Fungi</taxon>
        <taxon>Dikarya</taxon>
        <taxon>Ascomycota</taxon>
        <taxon>Pezizomycotina</taxon>
        <taxon>Dothideomycetes</taxon>
        <taxon>Dothideomycetidae</taxon>
        <taxon>Mycosphaerellales</taxon>
        <taxon>Mycosphaerellaceae</taxon>
        <taxon>Dothistroma</taxon>
    </lineage>
</organism>
<evidence type="ECO:0000256" key="5">
    <source>
        <dbReference type="PIRSR" id="PIRSR606710-2"/>
    </source>
</evidence>
<reference evidence="9" key="1">
    <citation type="journal article" date="2012" name="PLoS Genet.">
        <title>The genomes of the fungal plant pathogens Cladosporium fulvum and Dothistroma septosporum reveal adaptation to different hosts and lifestyles but also signatures of common ancestry.</title>
        <authorList>
            <person name="de Wit P.J.G.M."/>
            <person name="van der Burgt A."/>
            <person name="Oekmen B."/>
            <person name="Stergiopoulos I."/>
            <person name="Abd-Elsalam K.A."/>
            <person name="Aerts A.L."/>
            <person name="Bahkali A.H."/>
            <person name="Beenen H.G."/>
            <person name="Chettri P."/>
            <person name="Cox M.P."/>
            <person name="Datema E."/>
            <person name="de Vries R.P."/>
            <person name="Dhillon B."/>
            <person name="Ganley A.R."/>
            <person name="Griffiths S.A."/>
            <person name="Guo Y."/>
            <person name="Hamelin R.C."/>
            <person name="Henrissat B."/>
            <person name="Kabir M.S."/>
            <person name="Jashni M.K."/>
            <person name="Kema G."/>
            <person name="Klaubauf S."/>
            <person name="Lapidus A."/>
            <person name="Levasseur A."/>
            <person name="Lindquist E."/>
            <person name="Mehrabi R."/>
            <person name="Ohm R.A."/>
            <person name="Owen T.J."/>
            <person name="Salamov A."/>
            <person name="Schwelm A."/>
            <person name="Schijlen E."/>
            <person name="Sun H."/>
            <person name="van den Burg H.A."/>
            <person name="van Ham R.C.H.J."/>
            <person name="Zhang S."/>
            <person name="Goodwin S.B."/>
            <person name="Grigoriev I.V."/>
            <person name="Collemare J."/>
            <person name="Bradshaw R.E."/>
        </authorList>
    </citation>
    <scope>NUCLEOTIDE SEQUENCE [LARGE SCALE GENOMIC DNA]</scope>
    <source>
        <strain evidence="9">NZE10 / CBS 128990</strain>
    </source>
</reference>
<evidence type="ECO:0000256" key="3">
    <source>
        <dbReference type="ARBA" id="ARBA00023295"/>
    </source>
</evidence>
<dbReference type="PANTHER" id="PTHR42812:SF5">
    <property type="entry name" value="ENDO-ARABINASE"/>
    <property type="match status" value="1"/>
</dbReference>
<dbReference type="Proteomes" id="UP000016933">
    <property type="component" value="Unassembled WGS sequence"/>
</dbReference>
<feature type="site" description="Important for catalytic activity, responsible for pKa modulation of the active site Glu and correct orientation of both the proton donor and substrate" evidence="5">
    <location>
        <position position="174"/>
    </location>
</feature>
<keyword evidence="2 6" id="KW-0378">Hydrolase</keyword>
<reference evidence="8 9" key="2">
    <citation type="journal article" date="2012" name="PLoS Pathog.">
        <title>Diverse lifestyles and strategies of plant pathogenesis encoded in the genomes of eighteen Dothideomycetes fungi.</title>
        <authorList>
            <person name="Ohm R.A."/>
            <person name="Feau N."/>
            <person name="Henrissat B."/>
            <person name="Schoch C.L."/>
            <person name="Horwitz B.A."/>
            <person name="Barry K.W."/>
            <person name="Condon B.J."/>
            <person name="Copeland A.C."/>
            <person name="Dhillon B."/>
            <person name="Glaser F."/>
            <person name="Hesse C.N."/>
            <person name="Kosti I."/>
            <person name="LaButti K."/>
            <person name="Lindquist E.A."/>
            <person name="Lucas S."/>
            <person name="Salamov A.A."/>
            <person name="Bradshaw R.E."/>
            <person name="Ciuffetti L."/>
            <person name="Hamelin R.C."/>
            <person name="Kema G.H.J."/>
            <person name="Lawrence C."/>
            <person name="Scott J.A."/>
            <person name="Spatafora J.W."/>
            <person name="Turgeon B.G."/>
            <person name="de Wit P.J.G.M."/>
            <person name="Zhong S."/>
            <person name="Goodwin S.B."/>
            <person name="Grigoriev I.V."/>
        </authorList>
    </citation>
    <scope>NUCLEOTIDE SEQUENCE [LARGE SCALE GENOMIC DNA]</scope>
    <source>
        <strain evidence="9">NZE10 / CBS 128990</strain>
    </source>
</reference>
<dbReference type="GO" id="GO:0004553">
    <property type="term" value="F:hydrolase activity, hydrolyzing O-glycosyl compounds"/>
    <property type="evidence" value="ECO:0007669"/>
    <property type="project" value="InterPro"/>
</dbReference>
<feature type="chain" id="PRO_5004028766" evidence="7">
    <location>
        <begin position="21"/>
        <end position="341"/>
    </location>
</feature>
<accession>M2XLC4</accession>
<dbReference type="OMA" id="LFHANCP"/>